<dbReference type="GO" id="GO:0005975">
    <property type="term" value="P:carbohydrate metabolic process"/>
    <property type="evidence" value="ECO:0007669"/>
    <property type="project" value="TreeGrafter"/>
</dbReference>
<dbReference type="Proteomes" id="UP000831290">
    <property type="component" value="Chromosome"/>
</dbReference>
<reference evidence="3" key="1">
    <citation type="submission" date="2022-03" db="EMBL/GenBank/DDBJ databases">
        <title>Description of Abyssus ytuae gen. nov., sp. nov., a novel member of the family Flavobacteriaceae isolated from the sediment of Mariana Trench.</title>
        <authorList>
            <person name="Zhang J."/>
            <person name="Xu X."/>
        </authorList>
    </citation>
    <scope>NUCLEOTIDE SEQUENCE</scope>
    <source>
        <strain evidence="3">MT3330</strain>
    </source>
</reference>
<gene>
    <name evidence="3" type="ORF">MQE35_02900</name>
</gene>
<evidence type="ECO:0000313" key="3">
    <source>
        <dbReference type="EMBL" id="UOB18254.1"/>
    </source>
</evidence>
<evidence type="ECO:0000256" key="1">
    <source>
        <dbReference type="ARBA" id="ARBA00022801"/>
    </source>
</evidence>
<protein>
    <submittedName>
        <fullName evidence="3">Sialate O-acetylesterase</fullName>
    </submittedName>
</protein>
<dbReference type="GO" id="GO:0001681">
    <property type="term" value="F:sialate O-acetylesterase activity"/>
    <property type="evidence" value="ECO:0007669"/>
    <property type="project" value="InterPro"/>
</dbReference>
<dbReference type="AlphaFoldDB" id="A0A9E6ZM00"/>
<dbReference type="PANTHER" id="PTHR22901:SF0">
    <property type="entry name" value="SIALATE O-ACETYLESTERASE"/>
    <property type="match status" value="1"/>
</dbReference>
<dbReference type="KEGG" id="fbm:MQE35_02900"/>
<dbReference type="InterPro" id="IPR036514">
    <property type="entry name" value="SGNH_hydro_sf"/>
</dbReference>
<feature type="domain" description="Sialate O-acetylesterase" evidence="2">
    <location>
        <begin position="106"/>
        <end position="338"/>
    </location>
</feature>
<dbReference type="SUPFAM" id="SSF52266">
    <property type="entry name" value="SGNH hydrolase"/>
    <property type="match status" value="1"/>
</dbReference>
<keyword evidence="1" id="KW-0378">Hydrolase</keyword>
<dbReference type="InterPro" id="IPR005181">
    <property type="entry name" value="SASA"/>
</dbReference>
<dbReference type="EMBL" id="CP094358">
    <property type="protein sequence ID" value="UOB18254.1"/>
    <property type="molecule type" value="Genomic_DNA"/>
</dbReference>
<accession>A0A9E6ZM00</accession>
<dbReference type="InterPro" id="IPR039329">
    <property type="entry name" value="SIAE"/>
</dbReference>
<dbReference type="PANTHER" id="PTHR22901">
    <property type="entry name" value="SIALATE O-ACETYLESTERASE"/>
    <property type="match status" value="1"/>
</dbReference>
<organism evidence="3 4">
    <name type="scientific">Abyssalbus ytuae</name>
    <dbReference type="NCBI Taxonomy" id="2926907"/>
    <lineage>
        <taxon>Bacteria</taxon>
        <taxon>Pseudomonadati</taxon>
        <taxon>Bacteroidota</taxon>
        <taxon>Flavobacteriia</taxon>
        <taxon>Flavobacteriales</taxon>
        <taxon>Flavobacteriaceae</taxon>
        <taxon>Abyssalbus</taxon>
    </lineage>
</organism>
<dbReference type="Gene3D" id="3.40.50.1110">
    <property type="entry name" value="SGNH hydrolase"/>
    <property type="match status" value="1"/>
</dbReference>
<name>A0A9E6ZM00_9FLAO</name>
<sequence length="462" mass="52393">MKIINHITLWVFLFISHISFSNVSLPSIFGDHMVLQQNAEVKIWGWGNPTEEITITTGWNSKTIKTVTNNEATWQVKIITPKAGGPFEITIEGYNKIIIKDVLIGEVWLCSGQSNMEWTPSAGIDNAEEEIAKAYYPSIRFFSTPKKASQYPQLDLEGEWKVCTPETMQYFSAIGYFFGQKINSTLNIPVGLISSNWGGSPAEVWIPENVIRNDQILNEASIKLKEEPWSPNKPGMAYNTMIYPLINFKLAGVLWYQGETNTQNAATYAELLSTLIHTWRKNWNDFFPFYYAQIAPYRYGEDNFNGVIVRDQQRKVLNSTDNTGMIIVSDIGNINDIHPRNKKDVGLRFASLALNRTYGIKNIAYSGPVFKKFEIENNKMRLKFDFSEGLKFTKKLNGFEIAGTNGKFYPANAKIDKDNTVVVWNNKVKTPVTVRYEWNNVAEPGLINNTGIPASSFTTGDY</sequence>
<dbReference type="Pfam" id="PF03629">
    <property type="entry name" value="SASA"/>
    <property type="match status" value="1"/>
</dbReference>
<evidence type="ECO:0000259" key="2">
    <source>
        <dbReference type="Pfam" id="PF03629"/>
    </source>
</evidence>
<evidence type="ECO:0000313" key="4">
    <source>
        <dbReference type="Proteomes" id="UP000831290"/>
    </source>
</evidence>
<keyword evidence="4" id="KW-1185">Reference proteome</keyword>
<proteinExistence type="predicted"/>
<dbReference type="RefSeq" id="WP_255844336.1">
    <property type="nucleotide sequence ID" value="NZ_CP094358.1"/>
</dbReference>